<evidence type="ECO:0000256" key="3">
    <source>
        <dbReference type="ARBA" id="ARBA00023069"/>
    </source>
</evidence>
<keyword evidence="3" id="KW-0969">Cilium</keyword>
<dbReference type="Proteomes" id="UP001153636">
    <property type="component" value="Chromosome 6"/>
</dbReference>
<dbReference type="PANTHER" id="PTHR13159:SF0">
    <property type="entry name" value="RADIAL SPOKE HEAD 6 HOMOLOG A"/>
    <property type="match status" value="1"/>
</dbReference>
<feature type="compositionally biased region" description="Acidic residues" evidence="6">
    <location>
        <begin position="585"/>
        <end position="601"/>
    </location>
</feature>
<feature type="region of interest" description="Disordered" evidence="6">
    <location>
        <begin position="428"/>
        <end position="452"/>
    </location>
</feature>
<evidence type="ECO:0000256" key="5">
    <source>
        <dbReference type="ARBA" id="ARBA00023273"/>
    </source>
</evidence>
<dbReference type="InterPro" id="IPR006802">
    <property type="entry name" value="Radial_spoke"/>
</dbReference>
<dbReference type="OrthoDB" id="272202at2759"/>
<evidence type="ECO:0008006" key="9">
    <source>
        <dbReference type="Google" id="ProtNLM"/>
    </source>
</evidence>
<feature type="region of interest" description="Disordered" evidence="6">
    <location>
        <begin position="244"/>
        <end position="271"/>
    </location>
</feature>
<proteinExistence type="predicted"/>
<name>A0A9P0D9N9_9CUCU</name>
<dbReference type="PANTHER" id="PTHR13159">
    <property type="entry name" value="RADIAL SPOKEHEAD-RELATED"/>
    <property type="match status" value="1"/>
</dbReference>
<dbReference type="GO" id="GO:0001534">
    <property type="term" value="C:radial spoke"/>
    <property type="evidence" value="ECO:0007669"/>
    <property type="project" value="InterPro"/>
</dbReference>
<evidence type="ECO:0000313" key="8">
    <source>
        <dbReference type="Proteomes" id="UP001153636"/>
    </source>
</evidence>
<sequence>MIGDYDIQDAEERKMVSDTQIPAYESEFMNAKMFLQLASTNTGDNLYDHLCETLNKILAERPLNVIDFFEEYSRRIKEKRYKPQTDHLEDIYIPPSSFALANTIIPMLKPLPPGEPSTVDPADLEVADMSQNNMLQLLYYFEHCGLGLPRPEMFYIMLSMRKLIYKEPISSIRFWGRIFGTLKNYNIVECELKNEEYIKRNETYQLLQLDEVKHHDEENEELLEENRIRKALDEIARVQQFGGEGSKYPRQLPPEPKSLYEELPEPPSEPSGVGLNRMVYYVSTGIEEPWCQLPDVTPKQIRTCRQVYKSFTGNLEEPVLTYPEFPGKEKEYLRAQIARITSGTQISPLGYFTFGEEELGEGAGDEEAEEEAEEVPEPSKTAFIKNSKYEPPPLKDLLDPSMSFWVHHTPFILPQGRTTWWNPYPLPEGLGEGADEESKLGEAEEEEVDDYDLKKGRLSIEPETGPPLLTPLSEDAAVEAVPPWSVRCSSNIMDDFAIAVVRSNLWPGAYCFSTQGKLFQNIYLGFGLKYMEHNFSPMPLPPVQQEYPTGAEIMEIADPTGAEEEKWRVDHLPKPQEELPVIGEELGEGEEEEEEEMEYDD</sequence>
<keyword evidence="5" id="KW-0966">Cell projection</keyword>
<keyword evidence="4" id="KW-0206">Cytoskeleton</keyword>
<evidence type="ECO:0000256" key="1">
    <source>
        <dbReference type="ARBA" id="ARBA00004430"/>
    </source>
</evidence>
<dbReference type="GO" id="GO:0060294">
    <property type="term" value="P:cilium movement involved in cell motility"/>
    <property type="evidence" value="ECO:0007669"/>
    <property type="project" value="InterPro"/>
</dbReference>
<reference evidence="7" key="1">
    <citation type="submission" date="2022-01" db="EMBL/GenBank/DDBJ databases">
        <authorList>
            <person name="King R."/>
        </authorList>
    </citation>
    <scope>NUCLEOTIDE SEQUENCE</scope>
</reference>
<dbReference type="GO" id="GO:0035082">
    <property type="term" value="P:axoneme assembly"/>
    <property type="evidence" value="ECO:0007669"/>
    <property type="project" value="TreeGrafter"/>
</dbReference>
<evidence type="ECO:0000313" key="7">
    <source>
        <dbReference type="EMBL" id="CAH1112392.1"/>
    </source>
</evidence>
<keyword evidence="8" id="KW-1185">Reference proteome</keyword>
<dbReference type="CDD" id="cd22963">
    <property type="entry name" value="DD_CrRSP4-like"/>
    <property type="match status" value="1"/>
</dbReference>
<protein>
    <recommendedName>
        <fullName evidence="9">Radial spokehead-like protein</fullName>
    </recommendedName>
</protein>
<evidence type="ECO:0000256" key="6">
    <source>
        <dbReference type="SAM" id="MobiDB-lite"/>
    </source>
</evidence>
<feature type="compositionally biased region" description="Acidic residues" evidence="6">
    <location>
        <begin position="360"/>
        <end position="376"/>
    </location>
</feature>
<feature type="region of interest" description="Disordered" evidence="6">
    <location>
        <begin position="360"/>
        <end position="386"/>
    </location>
</feature>
<dbReference type="AlphaFoldDB" id="A0A9P0D9N9"/>
<accession>A0A9P0D9N9</accession>
<comment type="subcellular location">
    <subcellularLocation>
        <location evidence="1">Cytoplasm</location>
        <location evidence="1">Cytoskeleton</location>
        <location evidence="1">Cilium axoneme</location>
    </subcellularLocation>
</comment>
<evidence type="ECO:0000256" key="4">
    <source>
        <dbReference type="ARBA" id="ARBA00023212"/>
    </source>
</evidence>
<feature type="region of interest" description="Disordered" evidence="6">
    <location>
        <begin position="570"/>
        <end position="601"/>
    </location>
</feature>
<keyword evidence="2" id="KW-0963">Cytoplasm</keyword>
<gene>
    <name evidence="7" type="ORF">PSYICH_LOCUS11802</name>
</gene>
<dbReference type="EMBL" id="OV651818">
    <property type="protein sequence ID" value="CAH1112392.1"/>
    <property type="molecule type" value="Genomic_DNA"/>
</dbReference>
<evidence type="ECO:0000256" key="2">
    <source>
        <dbReference type="ARBA" id="ARBA00022490"/>
    </source>
</evidence>
<organism evidence="7 8">
    <name type="scientific">Psylliodes chrysocephalus</name>
    <dbReference type="NCBI Taxonomy" id="3402493"/>
    <lineage>
        <taxon>Eukaryota</taxon>
        <taxon>Metazoa</taxon>
        <taxon>Ecdysozoa</taxon>
        <taxon>Arthropoda</taxon>
        <taxon>Hexapoda</taxon>
        <taxon>Insecta</taxon>
        <taxon>Pterygota</taxon>
        <taxon>Neoptera</taxon>
        <taxon>Endopterygota</taxon>
        <taxon>Coleoptera</taxon>
        <taxon>Polyphaga</taxon>
        <taxon>Cucujiformia</taxon>
        <taxon>Chrysomeloidea</taxon>
        <taxon>Chrysomelidae</taxon>
        <taxon>Galerucinae</taxon>
        <taxon>Alticini</taxon>
        <taxon>Psylliodes</taxon>
    </lineage>
</organism>
<dbReference type="Pfam" id="PF04712">
    <property type="entry name" value="Radial_spoke"/>
    <property type="match status" value="1"/>
</dbReference>